<feature type="non-terminal residue" evidence="2">
    <location>
        <position position="58"/>
    </location>
</feature>
<organism evidence="2">
    <name type="scientific">marine metagenome</name>
    <dbReference type="NCBI Taxonomy" id="408172"/>
    <lineage>
        <taxon>unclassified sequences</taxon>
        <taxon>metagenomes</taxon>
        <taxon>ecological metagenomes</taxon>
    </lineage>
</organism>
<name>A0A381WR82_9ZZZZ</name>
<keyword evidence="1" id="KW-0812">Transmembrane</keyword>
<gene>
    <name evidence="2" type="ORF">METZ01_LOCUS107277</name>
</gene>
<keyword evidence="1" id="KW-1133">Transmembrane helix</keyword>
<dbReference type="EMBL" id="UINC01012465">
    <property type="protein sequence ID" value="SVA54423.1"/>
    <property type="molecule type" value="Genomic_DNA"/>
</dbReference>
<evidence type="ECO:0000313" key="2">
    <source>
        <dbReference type="EMBL" id="SVA54423.1"/>
    </source>
</evidence>
<dbReference type="AlphaFoldDB" id="A0A381WR82"/>
<evidence type="ECO:0000256" key="1">
    <source>
        <dbReference type="SAM" id="Phobius"/>
    </source>
</evidence>
<keyword evidence="1" id="KW-0472">Membrane</keyword>
<protein>
    <submittedName>
        <fullName evidence="2">Uncharacterized protein</fullName>
    </submittedName>
</protein>
<reference evidence="2" key="1">
    <citation type="submission" date="2018-05" db="EMBL/GenBank/DDBJ databases">
        <authorList>
            <person name="Lanie J.A."/>
            <person name="Ng W.-L."/>
            <person name="Kazmierczak K.M."/>
            <person name="Andrzejewski T.M."/>
            <person name="Davidsen T.M."/>
            <person name="Wayne K.J."/>
            <person name="Tettelin H."/>
            <person name="Glass J.I."/>
            <person name="Rusch D."/>
            <person name="Podicherti R."/>
            <person name="Tsui H.-C.T."/>
            <person name="Winkler M.E."/>
        </authorList>
    </citation>
    <scope>NUCLEOTIDE SEQUENCE</scope>
</reference>
<sequence length="58" mass="6437">MFTYKKNFFKSFYNSGIPGFIGGLILGIGFAAYIFSMYTTTVANTNFIITTETIFLAA</sequence>
<proteinExistence type="predicted"/>
<feature type="transmembrane region" description="Helical" evidence="1">
    <location>
        <begin position="12"/>
        <end position="35"/>
    </location>
</feature>
<accession>A0A381WR82</accession>